<reference evidence="3" key="1">
    <citation type="journal article" date="2018" name="DNA Res.">
        <title>Multiple hybrid de novo genome assembly of finger millet, an orphan allotetraploid crop.</title>
        <authorList>
            <person name="Hatakeyama M."/>
            <person name="Aluri S."/>
            <person name="Balachadran M.T."/>
            <person name="Sivarajan S.R."/>
            <person name="Patrignani A."/>
            <person name="Gruter S."/>
            <person name="Poveda L."/>
            <person name="Shimizu-Inatsugi R."/>
            <person name="Baeten J."/>
            <person name="Francoijs K.J."/>
            <person name="Nataraja K.N."/>
            <person name="Reddy Y.A.N."/>
            <person name="Phadnis S."/>
            <person name="Ravikumar R.L."/>
            <person name="Schlapbach R."/>
            <person name="Sreeman S.M."/>
            <person name="Shimizu K.K."/>
        </authorList>
    </citation>
    <scope>NUCLEOTIDE SEQUENCE</scope>
</reference>
<comment type="caution">
    <text evidence="3">The sequence shown here is derived from an EMBL/GenBank/DDBJ whole genome shotgun (WGS) entry which is preliminary data.</text>
</comment>
<reference evidence="3" key="2">
    <citation type="submission" date="2021-12" db="EMBL/GenBank/DDBJ databases">
        <title>Resequencing data analysis of finger millet.</title>
        <authorList>
            <person name="Hatakeyama M."/>
            <person name="Aluri S."/>
            <person name="Balachadran M.T."/>
            <person name="Sivarajan S.R."/>
            <person name="Poveda L."/>
            <person name="Shimizu-Inatsugi R."/>
            <person name="Schlapbach R."/>
            <person name="Sreeman S.M."/>
            <person name="Shimizu K.K."/>
        </authorList>
    </citation>
    <scope>NUCLEOTIDE SEQUENCE</scope>
</reference>
<dbReference type="Proteomes" id="UP001054889">
    <property type="component" value="Unassembled WGS sequence"/>
</dbReference>
<dbReference type="PANTHER" id="PTHR33120:SF47">
    <property type="entry name" value="OS05G0571400 PROTEIN"/>
    <property type="match status" value="1"/>
</dbReference>
<dbReference type="InterPro" id="IPR046527">
    <property type="entry name" value="PIR2-like_helical"/>
</dbReference>
<feature type="domain" description="DUF3615" evidence="1">
    <location>
        <begin position="202"/>
        <end position="316"/>
    </location>
</feature>
<proteinExistence type="predicted"/>
<dbReference type="PANTHER" id="PTHR33120">
    <property type="entry name" value="EXPRESSED PROTEIN-RELATED"/>
    <property type="match status" value="1"/>
</dbReference>
<dbReference type="Pfam" id="PF20235">
    <property type="entry name" value="PIR2-like_helical"/>
    <property type="match status" value="1"/>
</dbReference>
<keyword evidence="4" id="KW-1185">Reference proteome</keyword>
<dbReference type="EMBL" id="BQKI01000071">
    <property type="protein sequence ID" value="GJN13702.1"/>
    <property type="molecule type" value="Genomic_DNA"/>
</dbReference>
<evidence type="ECO:0000313" key="4">
    <source>
        <dbReference type="Proteomes" id="UP001054889"/>
    </source>
</evidence>
<dbReference type="AlphaFoldDB" id="A0AAV5DTE6"/>
<feature type="domain" description="PIR2-like helical" evidence="2">
    <location>
        <begin position="1"/>
        <end position="86"/>
    </location>
</feature>
<accession>A0AAV5DTE6</accession>
<dbReference type="Pfam" id="PF12274">
    <property type="entry name" value="DUF3615"/>
    <property type="match status" value="1"/>
</dbReference>
<evidence type="ECO:0000259" key="1">
    <source>
        <dbReference type="Pfam" id="PF12274"/>
    </source>
</evidence>
<protein>
    <submittedName>
        <fullName evidence="3">Uncharacterized protein</fullName>
    </submittedName>
</protein>
<dbReference type="InterPro" id="IPR022059">
    <property type="entry name" value="DUF3615"/>
</dbReference>
<gene>
    <name evidence="3" type="primary">gb00437</name>
    <name evidence="3" type="ORF">PR202_gb00437</name>
</gene>
<name>A0AAV5DTE6_ELECO</name>
<sequence>MLMAGHCYGPLDPVSNILLNTIWYDAAYSPTVKLKQGDMISTLGLHRIETRSMYGLVSFLCTRYQHLNFHQAVCLLLEADGNLLLADPDLGTAGFHDALGSRVDTQAQSPATSVNQAFKAAAVAARHPNPDDQATLLTSCKPMLGLAIPLLQGGGQLSSEDVQQLGRLLVTSNESPCVKPLLPSPIQDYARAHTRISKMVSTALSVYASMSNGVSSYELHSICGVNEQVSGPVYCPESGACPPEKFYRSHVNFLAIPKGTHSHADGPPVLFFAEISNDDEEPTNQPFCCPVWLPPPCAERVRCLYCDHMGTRIVHPIGKNFHGRDDDFEKMVCGEDPYDDLFDPALMPQYYTNTNIISYSNILAERLGRLEEDREGDEDSDSDYSSDEC</sequence>
<evidence type="ECO:0000313" key="3">
    <source>
        <dbReference type="EMBL" id="GJN13702.1"/>
    </source>
</evidence>
<organism evidence="3 4">
    <name type="scientific">Eleusine coracana subsp. coracana</name>
    <dbReference type="NCBI Taxonomy" id="191504"/>
    <lineage>
        <taxon>Eukaryota</taxon>
        <taxon>Viridiplantae</taxon>
        <taxon>Streptophyta</taxon>
        <taxon>Embryophyta</taxon>
        <taxon>Tracheophyta</taxon>
        <taxon>Spermatophyta</taxon>
        <taxon>Magnoliopsida</taxon>
        <taxon>Liliopsida</taxon>
        <taxon>Poales</taxon>
        <taxon>Poaceae</taxon>
        <taxon>PACMAD clade</taxon>
        <taxon>Chloridoideae</taxon>
        <taxon>Cynodonteae</taxon>
        <taxon>Eleusininae</taxon>
        <taxon>Eleusine</taxon>
    </lineage>
</organism>
<evidence type="ECO:0000259" key="2">
    <source>
        <dbReference type="Pfam" id="PF20235"/>
    </source>
</evidence>